<sequence>MDQKHEYFSTLRTPSQHAVEYKTKCCLHHVKEKKITVRTAVFHLKHGSLKLKFKILKILIFIPPLISRISTNFNDFNVLLKACVSVYRKKEQLCITDNVRKSLLYRIKSIA</sequence>
<reference evidence="1 2" key="1">
    <citation type="journal article" date="2018" name="Mol. Genet. Genomics">
        <title>The red deer Cervus elaphus genome CerEla1.0: sequencing, annotating, genes, and chromosomes.</title>
        <authorList>
            <person name="Bana N.A."/>
            <person name="Nyiri A."/>
            <person name="Nagy J."/>
            <person name="Frank K."/>
            <person name="Nagy T."/>
            <person name="Steger V."/>
            <person name="Schiller M."/>
            <person name="Lakatos P."/>
            <person name="Sugar L."/>
            <person name="Horn P."/>
            <person name="Barta E."/>
            <person name="Orosz L."/>
        </authorList>
    </citation>
    <scope>NUCLEOTIDE SEQUENCE [LARGE SCALE GENOMIC DNA]</scope>
    <source>
        <strain evidence="1">Hungarian</strain>
    </source>
</reference>
<protein>
    <submittedName>
        <fullName evidence="1">Uncharacterized protein</fullName>
    </submittedName>
</protein>
<accession>A0A212C4S1</accession>
<evidence type="ECO:0000313" key="1">
    <source>
        <dbReference type="EMBL" id="OWK00902.1"/>
    </source>
</evidence>
<keyword evidence="2" id="KW-1185">Reference proteome</keyword>
<comment type="caution">
    <text evidence="1">The sequence shown here is derived from an EMBL/GenBank/DDBJ whole genome shotgun (WGS) entry which is preliminary data.</text>
</comment>
<gene>
    <name evidence="1" type="ORF">Celaphus_00016708</name>
</gene>
<dbReference type="AlphaFoldDB" id="A0A212C4S1"/>
<organism evidence="1 2">
    <name type="scientific">Cervus elaphus hippelaphus</name>
    <name type="common">European red deer</name>
    <dbReference type="NCBI Taxonomy" id="46360"/>
    <lineage>
        <taxon>Eukaryota</taxon>
        <taxon>Metazoa</taxon>
        <taxon>Chordata</taxon>
        <taxon>Craniata</taxon>
        <taxon>Vertebrata</taxon>
        <taxon>Euteleostomi</taxon>
        <taxon>Mammalia</taxon>
        <taxon>Eutheria</taxon>
        <taxon>Laurasiatheria</taxon>
        <taxon>Artiodactyla</taxon>
        <taxon>Ruminantia</taxon>
        <taxon>Pecora</taxon>
        <taxon>Cervidae</taxon>
        <taxon>Cervinae</taxon>
        <taxon>Cervus</taxon>
    </lineage>
</organism>
<name>A0A212C4S1_CEREH</name>
<evidence type="ECO:0000313" key="2">
    <source>
        <dbReference type="Proteomes" id="UP000242450"/>
    </source>
</evidence>
<proteinExistence type="predicted"/>
<dbReference type="EMBL" id="MKHE01000030">
    <property type="protein sequence ID" value="OWK00902.1"/>
    <property type="molecule type" value="Genomic_DNA"/>
</dbReference>
<dbReference type="Proteomes" id="UP000242450">
    <property type="component" value="Chromosome 30"/>
</dbReference>